<dbReference type="RefSeq" id="XP_022395203.1">
    <property type="nucleotide sequence ID" value="XM_022539398.1"/>
</dbReference>
<sequence length="337" mass="35998">HLLNTSWTLHRLSPLHHGKEFQTLLDNPTALNTYAARLRDQLTGDVLSGLQTGLGGGVAEDDTVSKTGALRACTWEAIPQFDDTFTSSAQAQGQGQTGILITLSYETTTYKAALLTTPDTQPQNPRKGVTPLPLLLTRLPTPLRQTLLTFLSTAFDTYPSPLRLPAPFMCNALDTYVITFLSSGAHDAADILEDVVRDVQLTLAFSGSVAPSLKSLGVGVPRGMVGGFLRRSGDGEGFLGRVEGYLEAHLAMKLDLSTTGNGNGLAKQHVRVSKIACGGFVIGSEGRMKLSADLRRQDDDTGDGDGDGGQSSQVLSEKEKLELRASHVLLLGVLRRA</sequence>
<evidence type="ECO:0000256" key="1">
    <source>
        <dbReference type="SAM" id="MobiDB-lite"/>
    </source>
</evidence>
<gene>
    <name evidence="2" type="ORF">ASPGLDRAFT_100214</name>
</gene>
<dbReference type="OrthoDB" id="8864979at2759"/>
<dbReference type="VEuPathDB" id="FungiDB:ASPGLDRAFT_100214"/>
<proteinExistence type="predicted"/>
<evidence type="ECO:0000313" key="3">
    <source>
        <dbReference type="Proteomes" id="UP000184300"/>
    </source>
</evidence>
<dbReference type="Pfam" id="PF13092">
    <property type="entry name" value="CENP-L"/>
    <property type="match status" value="1"/>
</dbReference>
<feature type="region of interest" description="Disordered" evidence="1">
    <location>
        <begin position="295"/>
        <end position="317"/>
    </location>
</feature>
<dbReference type="EMBL" id="KV878935">
    <property type="protein sequence ID" value="OJJ78505.1"/>
    <property type="molecule type" value="Genomic_DNA"/>
</dbReference>
<name>A0A1L9V3I5_ASPGL</name>
<organism evidence="2 3">
    <name type="scientific">Aspergillus glaucus CBS 516.65</name>
    <dbReference type="NCBI Taxonomy" id="1160497"/>
    <lineage>
        <taxon>Eukaryota</taxon>
        <taxon>Fungi</taxon>
        <taxon>Dikarya</taxon>
        <taxon>Ascomycota</taxon>
        <taxon>Pezizomycotina</taxon>
        <taxon>Eurotiomycetes</taxon>
        <taxon>Eurotiomycetidae</taxon>
        <taxon>Eurotiales</taxon>
        <taxon>Aspergillaceae</taxon>
        <taxon>Aspergillus</taxon>
        <taxon>Aspergillus subgen. Aspergillus</taxon>
    </lineage>
</organism>
<accession>A0A1L9V3I5</accession>
<keyword evidence="3" id="KW-1185">Reference proteome</keyword>
<evidence type="ECO:0000313" key="2">
    <source>
        <dbReference type="EMBL" id="OJJ78505.1"/>
    </source>
</evidence>
<dbReference type="InterPro" id="IPR025204">
    <property type="entry name" value="CENP-L"/>
</dbReference>
<reference evidence="3" key="1">
    <citation type="journal article" date="2017" name="Genome Biol.">
        <title>Comparative genomics reveals high biological diversity and specific adaptations in the industrially and medically important fungal genus Aspergillus.</title>
        <authorList>
            <person name="de Vries R.P."/>
            <person name="Riley R."/>
            <person name="Wiebenga A."/>
            <person name="Aguilar-Osorio G."/>
            <person name="Amillis S."/>
            <person name="Uchima C.A."/>
            <person name="Anderluh G."/>
            <person name="Asadollahi M."/>
            <person name="Askin M."/>
            <person name="Barry K."/>
            <person name="Battaglia E."/>
            <person name="Bayram O."/>
            <person name="Benocci T."/>
            <person name="Braus-Stromeyer S.A."/>
            <person name="Caldana C."/>
            <person name="Canovas D."/>
            <person name="Cerqueira G.C."/>
            <person name="Chen F."/>
            <person name="Chen W."/>
            <person name="Choi C."/>
            <person name="Clum A."/>
            <person name="Dos Santos R.A."/>
            <person name="Damasio A.R."/>
            <person name="Diallinas G."/>
            <person name="Emri T."/>
            <person name="Fekete E."/>
            <person name="Flipphi M."/>
            <person name="Freyberg S."/>
            <person name="Gallo A."/>
            <person name="Gournas C."/>
            <person name="Habgood R."/>
            <person name="Hainaut M."/>
            <person name="Harispe M.L."/>
            <person name="Henrissat B."/>
            <person name="Hilden K.S."/>
            <person name="Hope R."/>
            <person name="Hossain A."/>
            <person name="Karabika E."/>
            <person name="Karaffa L."/>
            <person name="Karanyi Z."/>
            <person name="Krasevec N."/>
            <person name="Kuo A."/>
            <person name="Kusch H."/>
            <person name="LaButti K."/>
            <person name="Lagendijk E.L."/>
            <person name="Lapidus A."/>
            <person name="Levasseur A."/>
            <person name="Lindquist E."/>
            <person name="Lipzen A."/>
            <person name="Logrieco A.F."/>
            <person name="MacCabe A."/>
            <person name="Maekelae M.R."/>
            <person name="Malavazi I."/>
            <person name="Melin P."/>
            <person name="Meyer V."/>
            <person name="Mielnichuk N."/>
            <person name="Miskei M."/>
            <person name="Molnar A.P."/>
            <person name="Mule G."/>
            <person name="Ngan C.Y."/>
            <person name="Orejas M."/>
            <person name="Orosz E."/>
            <person name="Ouedraogo J.P."/>
            <person name="Overkamp K.M."/>
            <person name="Park H.-S."/>
            <person name="Perrone G."/>
            <person name="Piumi F."/>
            <person name="Punt P.J."/>
            <person name="Ram A.F."/>
            <person name="Ramon A."/>
            <person name="Rauscher S."/>
            <person name="Record E."/>
            <person name="Riano-Pachon D.M."/>
            <person name="Robert V."/>
            <person name="Roehrig J."/>
            <person name="Ruller R."/>
            <person name="Salamov A."/>
            <person name="Salih N.S."/>
            <person name="Samson R.A."/>
            <person name="Sandor E."/>
            <person name="Sanguinetti M."/>
            <person name="Schuetze T."/>
            <person name="Sepcic K."/>
            <person name="Shelest E."/>
            <person name="Sherlock G."/>
            <person name="Sophianopoulou V."/>
            <person name="Squina F.M."/>
            <person name="Sun H."/>
            <person name="Susca A."/>
            <person name="Todd R.B."/>
            <person name="Tsang A."/>
            <person name="Unkles S.E."/>
            <person name="van de Wiele N."/>
            <person name="van Rossen-Uffink D."/>
            <person name="Oliveira J.V."/>
            <person name="Vesth T.C."/>
            <person name="Visser J."/>
            <person name="Yu J.-H."/>
            <person name="Zhou M."/>
            <person name="Andersen M.R."/>
            <person name="Archer D.B."/>
            <person name="Baker S.E."/>
            <person name="Benoit I."/>
            <person name="Brakhage A.A."/>
            <person name="Braus G.H."/>
            <person name="Fischer R."/>
            <person name="Frisvad J.C."/>
            <person name="Goldman G.H."/>
            <person name="Houbraken J."/>
            <person name="Oakley B."/>
            <person name="Pocsi I."/>
            <person name="Scazzocchio C."/>
            <person name="Seiboth B."/>
            <person name="vanKuyk P.A."/>
            <person name="Wortman J."/>
            <person name="Dyer P.S."/>
            <person name="Grigoriev I.V."/>
        </authorList>
    </citation>
    <scope>NUCLEOTIDE SEQUENCE [LARGE SCALE GENOMIC DNA]</scope>
    <source>
        <strain evidence="3">CBS 516.65</strain>
    </source>
</reference>
<feature type="non-terminal residue" evidence="2">
    <location>
        <position position="1"/>
    </location>
</feature>
<dbReference type="AlphaFoldDB" id="A0A1L9V3I5"/>
<feature type="non-terminal residue" evidence="2">
    <location>
        <position position="337"/>
    </location>
</feature>
<dbReference type="GeneID" id="34455659"/>
<protein>
    <submittedName>
        <fullName evidence="2">Uncharacterized protein</fullName>
    </submittedName>
</protein>
<dbReference type="Proteomes" id="UP000184300">
    <property type="component" value="Unassembled WGS sequence"/>
</dbReference>